<evidence type="ECO:0000256" key="5">
    <source>
        <dbReference type="ARBA" id="ARBA00022927"/>
    </source>
</evidence>
<evidence type="ECO:0000256" key="6">
    <source>
        <dbReference type="PROSITE-ProRule" id="PRU00646"/>
    </source>
</evidence>
<name>A0ABQ6MKT0_9STRA</name>
<evidence type="ECO:0000256" key="3">
    <source>
        <dbReference type="ARBA" id="ARBA00022448"/>
    </source>
</evidence>
<proteinExistence type="inferred from homology"/>
<evidence type="ECO:0000313" key="8">
    <source>
        <dbReference type="EMBL" id="GMI28350.1"/>
    </source>
</evidence>
<dbReference type="InterPro" id="IPR009851">
    <property type="entry name" value="Mod_r"/>
</dbReference>
<gene>
    <name evidence="8" type="ORF">TeGR_g8565</name>
</gene>
<dbReference type="Proteomes" id="UP001165060">
    <property type="component" value="Unassembled WGS sequence"/>
</dbReference>
<sequence length="170" mass="17486">MRAAAAERLDAGLSALRAQARAASEAVFAGWPAWIRADAAFAPDAGPVLDLLEAALQSASAVSPAAAAEAALGAAVEAVTGHVLGLLGDTSDISVAGGDAVGTVVRQIEELAPCPELGEVRDLMEGNLASVEERWAGGGWRIDRGIVVGIVRASFEETEKRERVVSMIQK</sequence>
<comment type="subcellular location">
    <subcellularLocation>
        <location evidence="1">Endosome</location>
    </subcellularLocation>
</comment>
<feature type="domain" description="VPS37 C-terminal" evidence="7">
    <location>
        <begin position="1"/>
        <end position="23"/>
    </location>
</feature>
<keyword evidence="4" id="KW-0967">Endosome</keyword>
<comment type="caution">
    <text evidence="8">The sequence shown here is derived from an EMBL/GenBank/DDBJ whole genome shotgun (WGS) entry which is preliminary data.</text>
</comment>
<evidence type="ECO:0000259" key="7">
    <source>
        <dbReference type="PROSITE" id="PS51314"/>
    </source>
</evidence>
<dbReference type="Gene3D" id="1.10.357.150">
    <property type="match status" value="1"/>
</dbReference>
<evidence type="ECO:0000313" key="9">
    <source>
        <dbReference type="Proteomes" id="UP001165060"/>
    </source>
</evidence>
<evidence type="ECO:0000256" key="4">
    <source>
        <dbReference type="ARBA" id="ARBA00022753"/>
    </source>
</evidence>
<accession>A0ABQ6MKT0</accession>
<keyword evidence="9" id="KW-1185">Reference proteome</keyword>
<evidence type="ECO:0000256" key="2">
    <source>
        <dbReference type="ARBA" id="ARBA00007617"/>
    </source>
</evidence>
<dbReference type="EMBL" id="BRYB01002968">
    <property type="protein sequence ID" value="GMI28350.1"/>
    <property type="molecule type" value="Genomic_DNA"/>
</dbReference>
<protein>
    <recommendedName>
        <fullName evidence="7">VPS37 C-terminal domain-containing protein</fullName>
    </recommendedName>
</protein>
<dbReference type="PROSITE" id="PS51314">
    <property type="entry name" value="VPS37_C"/>
    <property type="match status" value="1"/>
</dbReference>
<organism evidence="8 9">
    <name type="scientific">Tetraparma gracilis</name>
    <dbReference type="NCBI Taxonomy" id="2962635"/>
    <lineage>
        <taxon>Eukaryota</taxon>
        <taxon>Sar</taxon>
        <taxon>Stramenopiles</taxon>
        <taxon>Ochrophyta</taxon>
        <taxon>Bolidophyceae</taxon>
        <taxon>Parmales</taxon>
        <taxon>Triparmaceae</taxon>
        <taxon>Tetraparma</taxon>
    </lineage>
</organism>
<keyword evidence="5 6" id="KW-0653">Protein transport</keyword>
<evidence type="ECO:0000256" key="1">
    <source>
        <dbReference type="ARBA" id="ARBA00004177"/>
    </source>
</evidence>
<keyword evidence="3 6" id="KW-0813">Transport</keyword>
<reference evidence="8 9" key="1">
    <citation type="journal article" date="2023" name="Commun. Biol.">
        <title>Genome analysis of Parmales, the sister group of diatoms, reveals the evolutionary specialization of diatoms from phago-mixotrophs to photoautotrophs.</title>
        <authorList>
            <person name="Ban H."/>
            <person name="Sato S."/>
            <person name="Yoshikawa S."/>
            <person name="Yamada K."/>
            <person name="Nakamura Y."/>
            <person name="Ichinomiya M."/>
            <person name="Sato N."/>
            <person name="Blanc-Mathieu R."/>
            <person name="Endo H."/>
            <person name="Kuwata A."/>
            <person name="Ogata H."/>
        </authorList>
    </citation>
    <scope>NUCLEOTIDE SEQUENCE [LARGE SCALE GENOMIC DNA]</scope>
</reference>
<dbReference type="InterPro" id="IPR046362">
    <property type="entry name" value="Zw10/DSL1_C_sf"/>
</dbReference>
<comment type="similarity">
    <text evidence="2">Belongs to the VPS37 family.</text>
</comment>